<dbReference type="GO" id="GO:0003677">
    <property type="term" value="F:DNA binding"/>
    <property type="evidence" value="ECO:0007669"/>
    <property type="project" value="InterPro"/>
</dbReference>
<dbReference type="GO" id="GO:0016020">
    <property type="term" value="C:membrane"/>
    <property type="evidence" value="ECO:0007669"/>
    <property type="project" value="GOC"/>
</dbReference>
<keyword evidence="1" id="KW-0472">Membrane</keyword>
<organism evidence="3 4">
    <name type="scientific">Syntrophotalea acetylenivorans</name>
    <dbReference type="NCBI Taxonomy" id="1842532"/>
    <lineage>
        <taxon>Bacteria</taxon>
        <taxon>Pseudomonadati</taxon>
        <taxon>Thermodesulfobacteriota</taxon>
        <taxon>Desulfuromonadia</taxon>
        <taxon>Desulfuromonadales</taxon>
        <taxon>Syntrophotaleaceae</taxon>
        <taxon>Syntrophotalea</taxon>
    </lineage>
</organism>
<dbReference type="EMBL" id="CP015519">
    <property type="protein sequence ID" value="APG26930.1"/>
    <property type="molecule type" value="Genomic_DNA"/>
</dbReference>
<feature type="domain" description="Endonuclease/exonuclease/phosphatase" evidence="2">
    <location>
        <begin position="98"/>
        <end position="308"/>
    </location>
</feature>
<protein>
    <recommendedName>
        <fullName evidence="2">Endonuclease/exonuclease/phosphatase domain-containing protein</fullName>
    </recommendedName>
</protein>
<dbReference type="Proteomes" id="UP000182517">
    <property type="component" value="Chromosome"/>
</dbReference>
<evidence type="ECO:0000256" key="1">
    <source>
        <dbReference type="SAM" id="Phobius"/>
    </source>
</evidence>
<dbReference type="InterPro" id="IPR051916">
    <property type="entry name" value="GPI-anchor_lipid_remodeler"/>
</dbReference>
<evidence type="ECO:0000313" key="3">
    <source>
        <dbReference type="EMBL" id="APG26930.1"/>
    </source>
</evidence>
<feature type="transmembrane region" description="Helical" evidence="1">
    <location>
        <begin position="6"/>
        <end position="25"/>
    </location>
</feature>
<dbReference type="InterPro" id="IPR020847">
    <property type="entry name" value="AP_endonuclease_F1_BS"/>
</dbReference>
<dbReference type="PROSITE" id="PS00726">
    <property type="entry name" value="AP_NUCLEASE_F1_1"/>
    <property type="match status" value="1"/>
</dbReference>
<reference evidence="3 4" key="1">
    <citation type="journal article" date="2017" name="Genome Announc.">
        <title>Complete Genome Sequences of Two Acetylene-Fermenting Pelobacter acetylenicus Strains.</title>
        <authorList>
            <person name="Sutton J.M."/>
            <person name="Baesman S.M."/>
            <person name="Fierst J.L."/>
            <person name="Poret-Peterson A.T."/>
            <person name="Oremland R.S."/>
            <person name="Dunlap D.S."/>
            <person name="Akob D.M."/>
        </authorList>
    </citation>
    <scope>NUCLEOTIDE SEQUENCE [LARGE SCALE GENOMIC DNA]</scope>
    <source>
        <strain evidence="3 4">SFB93</strain>
    </source>
</reference>
<dbReference type="Gene3D" id="3.60.10.10">
    <property type="entry name" value="Endonuclease/exonuclease/phosphatase"/>
    <property type="match status" value="1"/>
</dbReference>
<dbReference type="Pfam" id="PF03372">
    <property type="entry name" value="Exo_endo_phos"/>
    <property type="match status" value="1"/>
</dbReference>
<gene>
    <name evidence="3" type="ORF">A7E78_03220</name>
</gene>
<proteinExistence type="predicted"/>
<evidence type="ECO:0000313" key="4">
    <source>
        <dbReference type="Proteomes" id="UP000182517"/>
    </source>
</evidence>
<dbReference type="AlphaFoldDB" id="A0A1L3GM14"/>
<dbReference type="GO" id="GO:0006281">
    <property type="term" value="P:DNA repair"/>
    <property type="evidence" value="ECO:0007669"/>
    <property type="project" value="InterPro"/>
</dbReference>
<keyword evidence="1" id="KW-0812">Transmembrane</keyword>
<feature type="transmembrane region" description="Helical" evidence="1">
    <location>
        <begin position="37"/>
        <end position="55"/>
    </location>
</feature>
<sequence length="318" mass="35619">MPTILWLAWWVLGLLLLAGLILRWWTGDQLFLARYTGYLMPWLLLALLPGALWAGLIQYRWLTALLLLSAVIIVVNYAPLFWSRSGSFDPGVMDLKVLSYNTWSKNLDTGRIAGVIKGQRPDILLLQEVKPAVFERLASQLQDLYDGHKVYFSYEPQLLLAVASRYPANSSTVLKGKGRVQKVVLNSPSGQITVFNVHMLRRGGWLSRYRKVATLLQEDIIQETGPVILAGDFNTTDQAETYKHISEVLKNAHWESGFGFGFSFPSSVIKVFGLVSVPSLIRIDHIFFNNHFISIKAGTIKDSGGSDHFPVMAVLGLK</sequence>
<keyword evidence="1" id="KW-1133">Transmembrane helix</keyword>
<dbReference type="PANTHER" id="PTHR14859">
    <property type="entry name" value="CALCOFLUOR WHITE HYPERSENSITIVE PROTEIN PRECURSOR"/>
    <property type="match status" value="1"/>
</dbReference>
<dbReference type="PANTHER" id="PTHR14859:SF1">
    <property type="entry name" value="PGAP2-INTERACTING PROTEIN"/>
    <property type="match status" value="1"/>
</dbReference>
<keyword evidence="4" id="KW-1185">Reference proteome</keyword>
<dbReference type="STRING" id="1842532.A7E78_03220"/>
<accession>A0A1L3GM14</accession>
<feature type="transmembrane region" description="Helical" evidence="1">
    <location>
        <begin position="61"/>
        <end position="82"/>
    </location>
</feature>
<evidence type="ECO:0000259" key="2">
    <source>
        <dbReference type="Pfam" id="PF03372"/>
    </source>
</evidence>
<dbReference type="GO" id="GO:0006506">
    <property type="term" value="P:GPI anchor biosynthetic process"/>
    <property type="evidence" value="ECO:0007669"/>
    <property type="project" value="TreeGrafter"/>
</dbReference>
<dbReference type="InterPro" id="IPR005135">
    <property type="entry name" value="Endo/exonuclease/phosphatase"/>
</dbReference>
<dbReference type="GO" id="GO:0004519">
    <property type="term" value="F:endonuclease activity"/>
    <property type="evidence" value="ECO:0007669"/>
    <property type="project" value="InterPro"/>
</dbReference>
<dbReference type="KEGG" id="pef:A7E78_03220"/>
<dbReference type="SUPFAM" id="SSF56219">
    <property type="entry name" value="DNase I-like"/>
    <property type="match status" value="1"/>
</dbReference>
<dbReference type="InterPro" id="IPR036691">
    <property type="entry name" value="Endo/exonu/phosph_ase_sf"/>
</dbReference>
<name>A0A1L3GM14_9BACT</name>